<dbReference type="EMBL" id="ABZS01000136">
    <property type="protein sequence ID" value="EEP60183.1"/>
    <property type="molecule type" value="Genomic_DNA"/>
</dbReference>
<name>C4FL62_9AQUI</name>
<feature type="non-terminal residue" evidence="1">
    <location>
        <position position="1"/>
    </location>
</feature>
<protein>
    <submittedName>
        <fullName evidence="1">Uncharacterized protein</fullName>
    </submittedName>
</protein>
<sequence>RYVKPYLADGVAVWRNGDIEIKLIAPWVSRSMYLTYTHKPLESQALNSDNYYLNKTLSKPSKGL</sequence>
<gene>
    <name evidence="1" type="ORF">SULYE_1316</name>
</gene>
<organism evidence="1 2">
    <name type="scientific">Sulfurihydrogenibium yellowstonense SS-5</name>
    <dbReference type="NCBI Taxonomy" id="432331"/>
    <lineage>
        <taxon>Bacteria</taxon>
        <taxon>Pseudomonadati</taxon>
        <taxon>Aquificota</taxon>
        <taxon>Aquificia</taxon>
        <taxon>Aquificales</taxon>
        <taxon>Hydrogenothermaceae</taxon>
        <taxon>Sulfurihydrogenibium</taxon>
    </lineage>
</organism>
<comment type="caution">
    <text evidence="1">The sequence shown here is derived from an EMBL/GenBank/DDBJ whole genome shotgun (WGS) entry which is preliminary data.</text>
</comment>
<dbReference type="RefSeq" id="WP_007547575.1">
    <property type="nucleotide sequence ID" value="NZ_ABZS01000136.1"/>
</dbReference>
<accession>C4FL62</accession>
<dbReference type="Proteomes" id="UP000005540">
    <property type="component" value="Unassembled WGS sequence"/>
</dbReference>
<proteinExistence type="predicted"/>
<dbReference type="AlphaFoldDB" id="C4FL62"/>
<evidence type="ECO:0000313" key="2">
    <source>
        <dbReference type="Proteomes" id="UP000005540"/>
    </source>
</evidence>
<evidence type="ECO:0000313" key="1">
    <source>
        <dbReference type="EMBL" id="EEP60183.1"/>
    </source>
</evidence>
<keyword evidence="2" id="KW-1185">Reference proteome</keyword>
<reference evidence="1 2" key="1">
    <citation type="submission" date="2009-04" db="EMBL/GenBank/DDBJ databases">
        <authorList>
            <person name="Reysenbach A.-L."/>
            <person name="Heidelberg J.F."/>
            <person name="Nelson W.C."/>
        </authorList>
    </citation>
    <scope>NUCLEOTIDE SEQUENCE [LARGE SCALE GENOMIC DNA]</scope>
    <source>
        <strain evidence="1 2">SS-5</strain>
    </source>
</reference>